<dbReference type="EMBL" id="BAAAZA010000021">
    <property type="protein sequence ID" value="GAA3885766.1"/>
    <property type="molecule type" value="Genomic_DNA"/>
</dbReference>
<organism evidence="1 2">
    <name type="scientific">Streptomyces lannensis</name>
    <dbReference type="NCBI Taxonomy" id="766498"/>
    <lineage>
        <taxon>Bacteria</taxon>
        <taxon>Bacillati</taxon>
        <taxon>Actinomycetota</taxon>
        <taxon>Actinomycetes</taxon>
        <taxon>Kitasatosporales</taxon>
        <taxon>Streptomycetaceae</taxon>
        <taxon>Streptomyces</taxon>
    </lineage>
</organism>
<evidence type="ECO:0000313" key="1">
    <source>
        <dbReference type="EMBL" id="GAA3885766.1"/>
    </source>
</evidence>
<sequence>MEPTRNTELAAWMDKHGHSSNSLAEAVNGAIETLTGRPGGLDGSSVRDWKAGRVRWPKSATRVALEQVTGLPAAALGFVPRGRTTQIPTLPQEDPMKRRLFVSGVTASALAAAAPATRTPRRIGMTDVERLQQRFAEVIASDHRHGGQLNIENHAVALADTALKLQESCSATERVRSHLYGCAAAFRSSAMWAAIDGRRFDIAISHMREAQALAEMAGDQAIKFRIWSHASTMYRHIGRPTQAMAANNVARSLHLNRRDPMFASLGLARQMAIHGASGDPIGTRRAYDEAQSAMDRADPGADRPVWLNAFYDQAELHSLALSSYLALRDWEKAEYHAYRCLAALRPHMRRSKAITIARLARAQLEQGAIDAATDTALSVETEAATQHPRVALMLNEFGGRLNVIAPTSTAATTWYEHARTTWGTAA</sequence>
<proteinExistence type="predicted"/>
<dbReference type="Proteomes" id="UP001501563">
    <property type="component" value="Unassembled WGS sequence"/>
</dbReference>
<reference evidence="2" key="1">
    <citation type="journal article" date="2019" name="Int. J. Syst. Evol. Microbiol.">
        <title>The Global Catalogue of Microorganisms (GCM) 10K type strain sequencing project: providing services to taxonomists for standard genome sequencing and annotation.</title>
        <authorList>
            <consortium name="The Broad Institute Genomics Platform"/>
            <consortium name="The Broad Institute Genome Sequencing Center for Infectious Disease"/>
            <person name="Wu L."/>
            <person name="Ma J."/>
        </authorList>
    </citation>
    <scope>NUCLEOTIDE SEQUENCE [LARGE SCALE GENOMIC DNA]</scope>
    <source>
        <strain evidence="2">JCM 16578</strain>
    </source>
</reference>
<comment type="caution">
    <text evidence="1">The sequence shown here is derived from an EMBL/GenBank/DDBJ whole genome shotgun (WGS) entry which is preliminary data.</text>
</comment>
<name>A0ABP7KTL0_9ACTN</name>
<protein>
    <recommendedName>
        <fullName evidence="3">Tat pathway signal sequence domain protein</fullName>
    </recommendedName>
</protein>
<evidence type="ECO:0008006" key="3">
    <source>
        <dbReference type="Google" id="ProtNLM"/>
    </source>
</evidence>
<evidence type="ECO:0000313" key="2">
    <source>
        <dbReference type="Proteomes" id="UP001501563"/>
    </source>
</evidence>
<accession>A0ABP7KTL0</accession>
<gene>
    <name evidence="1" type="ORF">GCM10022207_61350</name>
</gene>
<keyword evidence="2" id="KW-1185">Reference proteome</keyword>